<keyword evidence="2 3" id="KW-0456">Lyase</keyword>
<dbReference type="PANTHER" id="PTHR11444:SF1">
    <property type="entry name" value="FUMARATE HYDRATASE, MITOCHONDRIAL"/>
    <property type="match status" value="1"/>
</dbReference>
<dbReference type="HAMAP" id="MF_00743">
    <property type="entry name" value="FumaraseC"/>
    <property type="match status" value="1"/>
</dbReference>
<feature type="binding site" evidence="3">
    <location>
        <begin position="364"/>
        <end position="366"/>
    </location>
    <ligand>
        <name>substrate</name>
    </ligand>
</feature>
<feature type="site" description="Important for catalytic activity" evidence="3">
    <location>
        <position position="371"/>
    </location>
</feature>
<dbReference type="SUPFAM" id="SSF48557">
    <property type="entry name" value="L-aspartase-like"/>
    <property type="match status" value="1"/>
</dbReference>
<dbReference type="Gene3D" id="1.20.200.10">
    <property type="entry name" value="Fumarase/aspartase (Central domain)"/>
    <property type="match status" value="1"/>
</dbReference>
<comment type="function">
    <text evidence="3">Involved in the TCA cycle. Catalyzes the stereospecific interconversion of fumarate to L-malate.</text>
</comment>
<dbReference type="Gene3D" id="1.10.275.10">
    <property type="entry name" value="Fumarase/aspartase (N-terminal domain)"/>
    <property type="match status" value="1"/>
</dbReference>
<dbReference type="CDD" id="cd01362">
    <property type="entry name" value="Fumarase_classII"/>
    <property type="match status" value="1"/>
</dbReference>
<dbReference type="FunFam" id="1.10.40.30:FF:000002">
    <property type="entry name" value="Fumarate hydratase class II"/>
    <property type="match status" value="1"/>
</dbReference>
<keyword evidence="3" id="KW-0963">Cytoplasm</keyword>
<comment type="subunit">
    <text evidence="3">Homotetramer.</text>
</comment>
<dbReference type="GO" id="GO:0005737">
    <property type="term" value="C:cytoplasm"/>
    <property type="evidence" value="ECO:0007669"/>
    <property type="project" value="UniProtKB-SubCell"/>
</dbReference>
<dbReference type="GO" id="GO:0006099">
    <property type="term" value="P:tricarboxylic acid cycle"/>
    <property type="evidence" value="ECO:0007669"/>
    <property type="project" value="UniProtKB-UniRule"/>
</dbReference>
<organism evidence="6 7">
    <name type="scientific">Neisseria lactamica ATCC 23970</name>
    <dbReference type="NCBI Taxonomy" id="546265"/>
    <lineage>
        <taxon>Bacteria</taxon>
        <taxon>Pseudomonadati</taxon>
        <taxon>Pseudomonadota</taxon>
        <taxon>Betaproteobacteria</taxon>
        <taxon>Neisseriales</taxon>
        <taxon>Neisseriaceae</taxon>
        <taxon>Neisseria</taxon>
    </lineage>
</organism>
<comment type="similarity">
    <text evidence="1 3">Belongs to the class-II fumarase/aspartase family. Fumarase subfamily.</text>
</comment>
<keyword evidence="3" id="KW-0816">Tricarboxylic acid cycle</keyword>
<dbReference type="GO" id="GO:0004333">
    <property type="term" value="F:fumarate hydratase activity"/>
    <property type="evidence" value="ECO:0007669"/>
    <property type="project" value="UniProtKB-UniRule"/>
</dbReference>
<dbReference type="PRINTS" id="PR00149">
    <property type="entry name" value="FUMRATELYASE"/>
</dbReference>
<sequence length="503" mass="54143">MPSERFSDGIFLPSALMLPHSANLHYNICESLLFTFQKEKRMNTRTEHDTMGNVEVPSEAYWGAQTQRSRNNFKIGGETLPQPLIYALALVKKAAAATNVSLGRIKPEQADLITQAADDVLNGRLDGQFPLVVWQTGSGTQSNMNMNEVLANRANEIAGTGLAAYRPVHPNDHVNHAQSTNDAFPTAIHVAAAIEINRHLIPAVKALRNTLDKKAKDFAPIVKIGRTHLQDATPLTLGQEFSGYVSQLDHGLGRLNDALKGLYELALGGTAVGTGLNSHPEYAEKAAAKLAELSGLPFVSAPNKFEALGGRDAAVAASGALKTLAASLNKIANDIRWLASGPRCGLGEIKIPENEPGSSIMPGKVNPTQCEAMTMVCCQVFGNDVTIGMAGASGNFELNVYMPVIAYNLLQSVRLLGDACNSFNEHCAAGIEPVPEKIDYFLHHSLMLVTALNRKIGYENAAKVAKTAYKNDKSLRETAVELGLLTGEEFDELVVPADMVHPR</sequence>
<proteinExistence type="inferred from homology"/>
<dbReference type="Pfam" id="PF00206">
    <property type="entry name" value="Lyase_1"/>
    <property type="match status" value="1"/>
</dbReference>
<comment type="catalytic activity">
    <reaction evidence="3">
        <text>(S)-malate = fumarate + H2O</text>
        <dbReference type="Rhea" id="RHEA:12460"/>
        <dbReference type="ChEBI" id="CHEBI:15377"/>
        <dbReference type="ChEBI" id="CHEBI:15589"/>
        <dbReference type="ChEBI" id="CHEBI:29806"/>
        <dbReference type="EC" id="4.2.1.2"/>
    </reaction>
</comment>
<dbReference type="InterPro" id="IPR018951">
    <property type="entry name" value="Fumarase_C_C"/>
</dbReference>
<feature type="domain" description="Fumarase C C-terminal" evidence="5">
    <location>
        <begin position="448"/>
        <end position="501"/>
    </location>
</feature>
<dbReference type="EC" id="4.2.1.2" evidence="3"/>
<evidence type="ECO:0000259" key="5">
    <source>
        <dbReference type="Pfam" id="PF10415"/>
    </source>
</evidence>
<feature type="binding site" evidence="3">
    <location>
        <begin position="179"/>
        <end position="181"/>
    </location>
    <ligand>
        <name>substrate</name>
    </ligand>
</feature>
<dbReference type="InterPro" id="IPR005677">
    <property type="entry name" value="Fum_hydII"/>
</dbReference>
<feature type="binding site" evidence="3">
    <location>
        <begin position="138"/>
        <end position="140"/>
    </location>
    <ligand>
        <name>substrate</name>
    </ligand>
</feature>
<dbReference type="NCBIfam" id="TIGR00979">
    <property type="entry name" value="fumC_II"/>
    <property type="match status" value="1"/>
</dbReference>
<dbReference type="UniPathway" id="UPA00223">
    <property type="reaction ID" value="UER01007"/>
</dbReference>
<comment type="miscellaneous">
    <text evidence="3">There are 2 substrate-binding sites: the catalytic A site, and the non-catalytic B site that may play a role in the transfer of substrate or product between the active site and the solvent. Alternatively, the B site may bind allosteric effectors.</text>
</comment>
<name>D0W9E7_NEILA</name>
<reference evidence="6 7" key="1">
    <citation type="submission" date="2009-10" db="EMBL/GenBank/DDBJ databases">
        <authorList>
            <person name="Weinstock G."/>
            <person name="Sodergren E."/>
            <person name="Clifton S."/>
            <person name="Fulton L."/>
            <person name="Fulton B."/>
            <person name="Courtney L."/>
            <person name="Fronick C."/>
            <person name="Harrison M."/>
            <person name="Strong C."/>
            <person name="Farmer C."/>
            <person name="Delahaunty K."/>
            <person name="Markovic C."/>
            <person name="Hall O."/>
            <person name="Minx P."/>
            <person name="Tomlinson C."/>
            <person name="Mitreva M."/>
            <person name="Nelson J."/>
            <person name="Hou S."/>
            <person name="Wollam A."/>
            <person name="Pepin K.H."/>
            <person name="Johnson M."/>
            <person name="Bhonagiri V."/>
            <person name="Nash W.E."/>
            <person name="Warren W."/>
            <person name="Chinwalla A."/>
            <person name="Mardis E.R."/>
            <person name="Wilson R.K."/>
        </authorList>
    </citation>
    <scope>NUCLEOTIDE SEQUENCE [LARGE SCALE GENOMIC DNA]</scope>
    <source>
        <strain evidence="6 7">ATCC 23970</strain>
    </source>
</reference>
<evidence type="ECO:0000313" key="6">
    <source>
        <dbReference type="EMBL" id="EEZ75742.1"/>
    </source>
</evidence>
<evidence type="ECO:0000256" key="1">
    <source>
        <dbReference type="ARBA" id="ARBA00009084"/>
    </source>
</evidence>
<accession>D0W9E7</accession>
<dbReference type="InterPro" id="IPR024083">
    <property type="entry name" value="Fumarase/histidase_N"/>
</dbReference>
<dbReference type="AlphaFoldDB" id="D0W9E7"/>
<dbReference type="InterPro" id="IPR000362">
    <property type="entry name" value="Fumarate_lyase_fam"/>
</dbReference>
<comment type="pathway">
    <text evidence="3">Carbohydrate metabolism; tricarboxylic acid cycle; (S)-malate from fumarate: step 1/1.</text>
</comment>
<feature type="active site" description="Proton donor/acceptor" evidence="3">
    <location>
        <position position="228"/>
    </location>
</feature>
<dbReference type="Pfam" id="PF10415">
    <property type="entry name" value="FumaraseC_C"/>
    <property type="match status" value="1"/>
</dbReference>
<feature type="domain" description="Fumarate lyase N-terminal" evidence="4">
    <location>
        <begin position="52"/>
        <end position="382"/>
    </location>
</feature>
<dbReference type="Gene3D" id="1.10.40.30">
    <property type="entry name" value="Fumarase/aspartase (C-terminal domain)"/>
    <property type="match status" value="1"/>
</dbReference>
<dbReference type="PROSITE" id="PS00163">
    <property type="entry name" value="FUMARATE_LYASES"/>
    <property type="match status" value="1"/>
</dbReference>
<dbReference type="EMBL" id="ACEQ02000012">
    <property type="protein sequence ID" value="EEZ75742.1"/>
    <property type="molecule type" value="Genomic_DNA"/>
</dbReference>
<dbReference type="FunFam" id="1.20.200.10:FF:000001">
    <property type="entry name" value="Fumarate hydratase, mitochondrial"/>
    <property type="match status" value="1"/>
</dbReference>
<dbReference type="Proteomes" id="UP000003843">
    <property type="component" value="Unassembled WGS sequence"/>
</dbReference>
<evidence type="ECO:0000256" key="2">
    <source>
        <dbReference type="ARBA" id="ARBA00023239"/>
    </source>
</evidence>
<dbReference type="InterPro" id="IPR022761">
    <property type="entry name" value="Fumarate_lyase_N"/>
</dbReference>
<gene>
    <name evidence="3 6" type="primary">fumC</name>
    <name evidence="6" type="ORF">NEILACOT_04157</name>
</gene>
<dbReference type="InterPro" id="IPR020557">
    <property type="entry name" value="Fumarate_lyase_CS"/>
</dbReference>
<feature type="binding site" description="in site B" evidence="3">
    <location>
        <begin position="169"/>
        <end position="172"/>
    </location>
    <ligand>
        <name>substrate</name>
    </ligand>
</feature>
<dbReference type="FunFam" id="1.10.275.10:FF:000001">
    <property type="entry name" value="Fumarate hydratase, mitochondrial"/>
    <property type="match status" value="1"/>
</dbReference>
<comment type="subcellular location">
    <subcellularLocation>
        <location evidence="3">Cytoplasm</location>
    </subcellularLocation>
</comment>
<feature type="active site" evidence="3">
    <location>
        <position position="358"/>
    </location>
</feature>
<comment type="caution">
    <text evidence="6">The sequence shown here is derived from an EMBL/GenBank/DDBJ whole genome shotgun (WGS) entry which is preliminary data.</text>
</comment>
<protein>
    <recommendedName>
        <fullName evidence="3">Fumarate hydratase class II</fullName>
        <shortName evidence="3">Fumarase C</shortName>
        <ecNumber evidence="3">4.2.1.2</ecNumber>
    </recommendedName>
    <alternativeName>
        <fullName evidence="3">Aerobic fumarase</fullName>
    </alternativeName>
    <alternativeName>
        <fullName evidence="3">Iron-independent fumarase</fullName>
    </alternativeName>
</protein>
<dbReference type="GO" id="GO:0006108">
    <property type="term" value="P:malate metabolic process"/>
    <property type="evidence" value="ECO:0007669"/>
    <property type="project" value="TreeGrafter"/>
</dbReference>
<feature type="binding site" evidence="3">
    <location>
        <position position="359"/>
    </location>
    <ligand>
        <name>substrate</name>
    </ligand>
</feature>
<evidence type="ECO:0000259" key="4">
    <source>
        <dbReference type="Pfam" id="PF00206"/>
    </source>
</evidence>
<dbReference type="InterPro" id="IPR008948">
    <property type="entry name" value="L-Aspartase-like"/>
</dbReference>
<feature type="binding site" evidence="3">
    <location>
        <position position="227"/>
    </location>
    <ligand>
        <name>substrate</name>
    </ligand>
</feature>
<dbReference type="PANTHER" id="PTHR11444">
    <property type="entry name" value="ASPARTATEAMMONIA/ARGININOSUCCINATE/ADENYLOSUCCINATE LYASE"/>
    <property type="match status" value="1"/>
</dbReference>
<dbReference type="NCBIfam" id="NF008909">
    <property type="entry name" value="PRK12273.1"/>
    <property type="match status" value="1"/>
</dbReference>
<dbReference type="GO" id="GO:0006106">
    <property type="term" value="P:fumarate metabolic process"/>
    <property type="evidence" value="ECO:0007669"/>
    <property type="project" value="InterPro"/>
</dbReference>
<evidence type="ECO:0000313" key="7">
    <source>
        <dbReference type="Proteomes" id="UP000003843"/>
    </source>
</evidence>
<evidence type="ECO:0000256" key="3">
    <source>
        <dbReference type="HAMAP-Rule" id="MF_00743"/>
    </source>
</evidence>